<evidence type="ECO:0008006" key="9">
    <source>
        <dbReference type="Google" id="ProtNLM"/>
    </source>
</evidence>
<dbReference type="GO" id="GO:0015628">
    <property type="term" value="P:protein secretion by the type II secretion system"/>
    <property type="evidence" value="ECO:0007669"/>
    <property type="project" value="InterPro"/>
</dbReference>
<dbReference type="PRINTS" id="PR00813">
    <property type="entry name" value="BCTERIALGSPG"/>
</dbReference>
<dbReference type="InterPro" id="IPR000983">
    <property type="entry name" value="Bac_GSPG_pilin"/>
</dbReference>
<dbReference type="Gene3D" id="3.30.700.10">
    <property type="entry name" value="Glycoprotein, Type 4 Pilin"/>
    <property type="match status" value="1"/>
</dbReference>
<evidence type="ECO:0000256" key="1">
    <source>
        <dbReference type="ARBA" id="ARBA00004167"/>
    </source>
</evidence>
<evidence type="ECO:0000256" key="3">
    <source>
        <dbReference type="ARBA" id="ARBA00022692"/>
    </source>
</evidence>
<comment type="subcellular location">
    <subcellularLocation>
        <location evidence="1">Membrane</location>
        <topology evidence="1">Single-pass membrane protein</topology>
    </subcellularLocation>
</comment>
<evidence type="ECO:0000256" key="5">
    <source>
        <dbReference type="ARBA" id="ARBA00023136"/>
    </source>
</evidence>
<dbReference type="InterPro" id="IPR045584">
    <property type="entry name" value="Pilin-like"/>
</dbReference>
<evidence type="ECO:0000313" key="8">
    <source>
        <dbReference type="Proteomes" id="UP000178517"/>
    </source>
</evidence>
<keyword evidence="3 6" id="KW-0812">Transmembrane</keyword>
<keyword evidence="2" id="KW-0488">Methylation</keyword>
<dbReference type="STRING" id="1798406.A3A04_02340"/>
<keyword evidence="5 6" id="KW-0472">Membrane</keyword>
<dbReference type="Proteomes" id="UP000178517">
    <property type="component" value="Unassembled WGS sequence"/>
</dbReference>
<sequence length="158" mass="17147">MNLSSKRSGFTIIEILVVVSIIGLLSAVVLVGLTSFRQRGRDARRVADLRQVQNALELYYAKNGEYPSAANWGELTSALIGDQIGVSQIPDDPLSDDTITYFYATTNQNYALGAELEAEGSTLLEDSYNPEEGAALSSYEGDLDVSSCGEEKLYCVSF</sequence>
<dbReference type="SUPFAM" id="SSF54523">
    <property type="entry name" value="Pili subunits"/>
    <property type="match status" value="1"/>
</dbReference>
<feature type="transmembrane region" description="Helical" evidence="6">
    <location>
        <begin position="12"/>
        <end position="36"/>
    </location>
</feature>
<dbReference type="Pfam" id="PF07963">
    <property type="entry name" value="N_methyl"/>
    <property type="match status" value="1"/>
</dbReference>
<evidence type="ECO:0000256" key="4">
    <source>
        <dbReference type="ARBA" id="ARBA00022989"/>
    </source>
</evidence>
<evidence type="ECO:0000256" key="6">
    <source>
        <dbReference type="SAM" id="Phobius"/>
    </source>
</evidence>
<gene>
    <name evidence="7" type="ORF">A3A04_02340</name>
</gene>
<proteinExistence type="predicted"/>
<dbReference type="EMBL" id="MHJI01000009">
    <property type="protein sequence ID" value="OGY66207.1"/>
    <property type="molecule type" value="Genomic_DNA"/>
</dbReference>
<accession>A0A1G1ZQY0</accession>
<dbReference type="AlphaFoldDB" id="A0A1G1ZQY0"/>
<dbReference type="GO" id="GO:0015627">
    <property type="term" value="C:type II protein secretion system complex"/>
    <property type="evidence" value="ECO:0007669"/>
    <property type="project" value="InterPro"/>
</dbReference>
<comment type="caution">
    <text evidence="7">The sequence shown here is derived from an EMBL/GenBank/DDBJ whole genome shotgun (WGS) entry which is preliminary data.</text>
</comment>
<keyword evidence="4 6" id="KW-1133">Transmembrane helix</keyword>
<dbReference type="GO" id="GO:0016020">
    <property type="term" value="C:membrane"/>
    <property type="evidence" value="ECO:0007669"/>
    <property type="project" value="UniProtKB-SubCell"/>
</dbReference>
<reference evidence="7 8" key="1">
    <citation type="journal article" date="2016" name="Nat. Commun.">
        <title>Thousands of microbial genomes shed light on interconnected biogeochemical processes in an aquifer system.</title>
        <authorList>
            <person name="Anantharaman K."/>
            <person name="Brown C.T."/>
            <person name="Hug L.A."/>
            <person name="Sharon I."/>
            <person name="Castelle C.J."/>
            <person name="Probst A.J."/>
            <person name="Thomas B.C."/>
            <person name="Singh A."/>
            <person name="Wilkins M.J."/>
            <person name="Karaoz U."/>
            <person name="Brodie E.L."/>
            <person name="Williams K.H."/>
            <person name="Hubbard S.S."/>
            <person name="Banfield J.F."/>
        </authorList>
    </citation>
    <scope>NUCLEOTIDE SEQUENCE [LARGE SCALE GENOMIC DNA]</scope>
</reference>
<evidence type="ECO:0000313" key="7">
    <source>
        <dbReference type="EMBL" id="OGY66207.1"/>
    </source>
</evidence>
<protein>
    <recommendedName>
        <fullName evidence="9">Type II secretion system protein GspG C-terminal domain-containing protein</fullName>
    </recommendedName>
</protein>
<evidence type="ECO:0000256" key="2">
    <source>
        <dbReference type="ARBA" id="ARBA00022481"/>
    </source>
</evidence>
<organism evidence="7 8">
    <name type="scientific">Candidatus Harrisonbacteria bacterium RIFCSPLOWO2_01_FULL_40_28</name>
    <dbReference type="NCBI Taxonomy" id="1798406"/>
    <lineage>
        <taxon>Bacteria</taxon>
        <taxon>Candidatus Harrisoniibacteriota</taxon>
    </lineage>
</organism>
<dbReference type="PANTHER" id="PTHR30093:SF44">
    <property type="entry name" value="TYPE II SECRETION SYSTEM CORE PROTEIN G"/>
    <property type="match status" value="1"/>
</dbReference>
<dbReference type="NCBIfam" id="TIGR02532">
    <property type="entry name" value="IV_pilin_GFxxxE"/>
    <property type="match status" value="1"/>
</dbReference>
<dbReference type="InterPro" id="IPR012902">
    <property type="entry name" value="N_methyl_site"/>
</dbReference>
<name>A0A1G1ZQY0_9BACT</name>
<dbReference type="PANTHER" id="PTHR30093">
    <property type="entry name" value="GENERAL SECRETION PATHWAY PROTEIN G"/>
    <property type="match status" value="1"/>
</dbReference>